<evidence type="ECO:0008006" key="4">
    <source>
        <dbReference type="Google" id="ProtNLM"/>
    </source>
</evidence>
<name>A0ABQ1JWJ0_9FLAO</name>
<evidence type="ECO:0000313" key="2">
    <source>
        <dbReference type="EMBL" id="GGB77434.1"/>
    </source>
</evidence>
<gene>
    <name evidence="2" type="ORF">GCM10007424_16870</name>
</gene>
<keyword evidence="3" id="KW-1185">Reference proteome</keyword>
<evidence type="ECO:0000313" key="3">
    <source>
        <dbReference type="Proteomes" id="UP000615760"/>
    </source>
</evidence>
<comment type="caution">
    <text evidence="2">The sequence shown here is derived from an EMBL/GenBank/DDBJ whole genome shotgun (WGS) entry which is preliminary data.</text>
</comment>
<evidence type="ECO:0000256" key="1">
    <source>
        <dbReference type="SAM" id="Phobius"/>
    </source>
</evidence>
<keyword evidence="1" id="KW-0812">Transmembrane</keyword>
<feature type="transmembrane region" description="Helical" evidence="1">
    <location>
        <begin position="295"/>
        <end position="315"/>
    </location>
</feature>
<reference evidence="3" key="1">
    <citation type="journal article" date="2019" name="Int. J. Syst. Evol. Microbiol.">
        <title>The Global Catalogue of Microorganisms (GCM) 10K type strain sequencing project: providing services to taxonomists for standard genome sequencing and annotation.</title>
        <authorList>
            <consortium name="The Broad Institute Genomics Platform"/>
            <consortium name="The Broad Institute Genome Sequencing Center for Infectious Disease"/>
            <person name="Wu L."/>
            <person name="Ma J."/>
        </authorList>
    </citation>
    <scope>NUCLEOTIDE SEQUENCE [LARGE SCALE GENOMIC DNA]</scope>
    <source>
        <strain evidence="3">CGMCC 1.15461</strain>
    </source>
</reference>
<proteinExistence type="predicted"/>
<sequence>MENQRNNSQNQEVDLAIISVKIKKYISRVNDSFFDGILFLKRNIIWLLIILVAGGALGYYMDQGEKPYEHKLIVVPNFQSVDYLYETVDLLNKKVQEGDREFLNEVGIDKKIVEIEVEPVVEIYDFIDDEDDRNRIKFEVFRVIAENGKMEETLEDMPTARNYGRHTITITTRGTSTKENVTEPILNYLNSDSYFKEIQTKYKERLNAEIAANKVSIEHIDGVFEGLSNKIEGANKLVYYNNNTELDELVKAKNRLLEKQNENMVNLVNYSDIIKNIGTTINGKKKSLTAGRMKIIIPILFFFLFVGITMFISYYKRQTNKRKQFTA</sequence>
<accession>A0ABQ1JWJ0</accession>
<dbReference type="EMBL" id="BMJE01000004">
    <property type="protein sequence ID" value="GGB77434.1"/>
    <property type="molecule type" value="Genomic_DNA"/>
</dbReference>
<keyword evidence="1" id="KW-0472">Membrane</keyword>
<organism evidence="2 3">
    <name type="scientific">Flavobacterium suaedae</name>
    <dbReference type="NCBI Taxonomy" id="1767027"/>
    <lineage>
        <taxon>Bacteria</taxon>
        <taxon>Pseudomonadati</taxon>
        <taxon>Bacteroidota</taxon>
        <taxon>Flavobacteriia</taxon>
        <taxon>Flavobacteriales</taxon>
        <taxon>Flavobacteriaceae</taxon>
        <taxon>Flavobacterium</taxon>
    </lineage>
</organism>
<feature type="transmembrane region" description="Helical" evidence="1">
    <location>
        <begin position="44"/>
        <end position="61"/>
    </location>
</feature>
<dbReference type="RefSeq" id="WP_188620836.1">
    <property type="nucleotide sequence ID" value="NZ_BMJE01000004.1"/>
</dbReference>
<keyword evidence="1" id="KW-1133">Transmembrane helix</keyword>
<protein>
    <recommendedName>
        <fullName evidence="4">Polysaccharide chain length determinant N-terminal domain-containing protein</fullName>
    </recommendedName>
</protein>
<dbReference type="Proteomes" id="UP000615760">
    <property type="component" value="Unassembled WGS sequence"/>
</dbReference>